<reference key="2">
    <citation type="submission" date="2011-04" db="EMBL/GenBank/DDBJ databases">
        <title>Complete sequence of chromosome of Haliscomenobacter hydrossis DSM 1100.</title>
        <authorList>
            <consortium name="US DOE Joint Genome Institute (JGI-PGF)"/>
            <person name="Lucas S."/>
            <person name="Han J."/>
            <person name="Lapidus A."/>
            <person name="Bruce D."/>
            <person name="Goodwin L."/>
            <person name="Pitluck S."/>
            <person name="Peters L."/>
            <person name="Kyrpides N."/>
            <person name="Mavromatis K."/>
            <person name="Ivanova N."/>
            <person name="Ovchinnikova G."/>
            <person name="Pagani I."/>
            <person name="Daligault H."/>
            <person name="Detter J.C."/>
            <person name="Han C."/>
            <person name="Land M."/>
            <person name="Hauser L."/>
            <person name="Markowitz V."/>
            <person name="Cheng J.-F."/>
            <person name="Hugenholtz P."/>
            <person name="Woyke T."/>
            <person name="Wu D."/>
            <person name="Verbarg S."/>
            <person name="Frueling A."/>
            <person name="Brambilla E."/>
            <person name="Klenk H.-P."/>
            <person name="Eisen J.A."/>
        </authorList>
    </citation>
    <scope>NUCLEOTIDE SEQUENCE</scope>
    <source>
        <strain>DSM 1100</strain>
    </source>
</reference>
<dbReference type="HOGENOM" id="CLU_047373_0_2_10"/>
<dbReference type="AlphaFoldDB" id="F4L5V6"/>
<dbReference type="NCBIfam" id="TIGR01777">
    <property type="entry name" value="yfcH"/>
    <property type="match status" value="1"/>
</dbReference>
<name>F4L5V6_HALH1</name>
<feature type="domain" description="DUF1731" evidence="3">
    <location>
        <begin position="254"/>
        <end position="300"/>
    </location>
</feature>
<reference evidence="4 5" key="1">
    <citation type="journal article" date="2011" name="Stand. Genomic Sci.">
        <title>Complete genome sequence of Haliscomenobacter hydrossis type strain (O).</title>
        <authorList>
            <consortium name="US DOE Joint Genome Institute (JGI-PGF)"/>
            <person name="Daligault H."/>
            <person name="Lapidus A."/>
            <person name="Zeytun A."/>
            <person name="Nolan M."/>
            <person name="Lucas S."/>
            <person name="Del Rio T.G."/>
            <person name="Tice H."/>
            <person name="Cheng J.F."/>
            <person name="Tapia R."/>
            <person name="Han C."/>
            <person name="Goodwin L."/>
            <person name="Pitluck S."/>
            <person name="Liolios K."/>
            <person name="Pagani I."/>
            <person name="Ivanova N."/>
            <person name="Huntemann M."/>
            <person name="Mavromatis K."/>
            <person name="Mikhailova N."/>
            <person name="Pati A."/>
            <person name="Chen A."/>
            <person name="Palaniappan K."/>
            <person name="Land M."/>
            <person name="Hauser L."/>
            <person name="Brambilla E.M."/>
            <person name="Rohde M."/>
            <person name="Verbarg S."/>
            <person name="Goker M."/>
            <person name="Bristow J."/>
            <person name="Eisen J.A."/>
            <person name="Markowitz V."/>
            <person name="Hugenholtz P."/>
            <person name="Kyrpides N.C."/>
            <person name="Klenk H.P."/>
            <person name="Woyke T."/>
        </authorList>
    </citation>
    <scope>NUCLEOTIDE SEQUENCE [LARGE SCALE GENOMIC DNA]</scope>
    <source>
        <strain evidence="5">ATCC 27775 / DSM 1100 / LMG 10767 / O</strain>
    </source>
</reference>
<dbReference type="InterPro" id="IPR001509">
    <property type="entry name" value="Epimerase_deHydtase"/>
</dbReference>
<evidence type="ECO:0000259" key="3">
    <source>
        <dbReference type="Pfam" id="PF08338"/>
    </source>
</evidence>
<feature type="domain" description="NAD-dependent epimerase/dehydratase" evidence="2">
    <location>
        <begin position="5"/>
        <end position="219"/>
    </location>
</feature>
<dbReference type="InterPro" id="IPR036291">
    <property type="entry name" value="NAD(P)-bd_dom_sf"/>
</dbReference>
<dbReference type="Pfam" id="PF01370">
    <property type="entry name" value="Epimerase"/>
    <property type="match status" value="1"/>
</dbReference>
<organism evidence="4 5">
    <name type="scientific">Haliscomenobacter hydrossis (strain ATCC 27775 / DSM 1100 / LMG 10767 / O)</name>
    <dbReference type="NCBI Taxonomy" id="760192"/>
    <lineage>
        <taxon>Bacteria</taxon>
        <taxon>Pseudomonadati</taxon>
        <taxon>Bacteroidota</taxon>
        <taxon>Saprospiria</taxon>
        <taxon>Saprospirales</taxon>
        <taxon>Haliscomenobacteraceae</taxon>
        <taxon>Haliscomenobacter</taxon>
    </lineage>
</organism>
<dbReference type="Gene3D" id="3.40.50.720">
    <property type="entry name" value="NAD(P)-binding Rossmann-like Domain"/>
    <property type="match status" value="1"/>
</dbReference>
<dbReference type="Pfam" id="PF08338">
    <property type="entry name" value="DUF1731"/>
    <property type="match status" value="1"/>
</dbReference>
<dbReference type="InterPro" id="IPR010099">
    <property type="entry name" value="SDR39U1"/>
</dbReference>
<proteinExistence type="inferred from homology"/>
<evidence type="ECO:0000259" key="2">
    <source>
        <dbReference type="Pfam" id="PF01370"/>
    </source>
</evidence>
<accession>F4L5V6</accession>
<dbReference type="InterPro" id="IPR013549">
    <property type="entry name" value="DUF1731"/>
</dbReference>
<dbReference type="SUPFAM" id="SSF51735">
    <property type="entry name" value="NAD(P)-binding Rossmann-fold domains"/>
    <property type="match status" value="1"/>
</dbReference>
<dbReference type="Proteomes" id="UP000008461">
    <property type="component" value="Chromosome"/>
</dbReference>
<dbReference type="PANTHER" id="PTHR11092">
    <property type="entry name" value="SUGAR NUCLEOTIDE EPIMERASE RELATED"/>
    <property type="match status" value="1"/>
</dbReference>
<evidence type="ECO:0000313" key="5">
    <source>
        <dbReference type="Proteomes" id="UP000008461"/>
    </source>
</evidence>
<evidence type="ECO:0000256" key="1">
    <source>
        <dbReference type="ARBA" id="ARBA00009353"/>
    </source>
</evidence>
<evidence type="ECO:0000313" key="4">
    <source>
        <dbReference type="EMBL" id="AEE52066.1"/>
    </source>
</evidence>
<dbReference type="KEGG" id="hhy:Halhy_4221"/>
<evidence type="ECO:0008006" key="6">
    <source>
        <dbReference type="Google" id="ProtNLM"/>
    </source>
</evidence>
<gene>
    <name evidence="4" type="ordered locus">Halhy_4221</name>
</gene>
<protein>
    <recommendedName>
        <fullName evidence="6">NAD-dependent epimerase/dehydratase</fullName>
    </recommendedName>
</protein>
<sequence>MMSIVLIAGGTGLIGTQLSKLLSEQGFQVRHLSRSAQPNATYPTFAWDVDKGTLDPLALEGVEYIINLAGAGVADKPWTQARKLLIINSRVKSNQLLKRHILAMPQPPKAFVSSAAVGYYGDNPSDQWIGEDAPPGTGFLSESCIAWEASIRSLIETGVRVVGLRIGIVLSTKGGALPKMTQPMKFGLAPYFGSGNTWYPWIHIDDLCRMFLFALQDADMTGFFNAVAPHPVRNRELIKTASKIFARRTISMPAPALALRAVLGELADAILTGVRASSAKIQREGFDFEHPNLEEALRSLK</sequence>
<comment type="similarity">
    <text evidence="1">Belongs to the NAD(P)-dependent epimerase/dehydratase family. SDR39U1 subfamily.</text>
</comment>
<dbReference type="STRING" id="760192.Halhy_4221"/>
<dbReference type="PANTHER" id="PTHR11092:SF0">
    <property type="entry name" value="EPIMERASE FAMILY PROTEIN SDR39U1"/>
    <property type="match status" value="1"/>
</dbReference>
<dbReference type="EMBL" id="CP002691">
    <property type="protein sequence ID" value="AEE52066.1"/>
    <property type="molecule type" value="Genomic_DNA"/>
</dbReference>
<keyword evidence="5" id="KW-1185">Reference proteome</keyword>
<dbReference type="eggNOG" id="COG1090">
    <property type="taxonomic scope" value="Bacteria"/>
</dbReference>
<dbReference type="OrthoDB" id="329806at2"/>